<organism evidence="1 2">
    <name type="scientific">Lipomyces orientalis</name>
    <dbReference type="NCBI Taxonomy" id="1233043"/>
    <lineage>
        <taxon>Eukaryota</taxon>
        <taxon>Fungi</taxon>
        <taxon>Dikarya</taxon>
        <taxon>Ascomycota</taxon>
        <taxon>Saccharomycotina</taxon>
        <taxon>Lipomycetes</taxon>
        <taxon>Lipomycetales</taxon>
        <taxon>Lipomycetaceae</taxon>
        <taxon>Lipomyces</taxon>
    </lineage>
</organism>
<protein>
    <submittedName>
        <fullName evidence="1">Phosphatidic acid phosphatase type 2/haloperoxidase</fullName>
    </submittedName>
</protein>
<reference evidence="2" key="1">
    <citation type="journal article" date="2024" name="Front. Bioeng. Biotechnol.">
        <title>Genome-scale model development and genomic sequencing of the oleaginous clade Lipomyces.</title>
        <authorList>
            <person name="Czajka J.J."/>
            <person name="Han Y."/>
            <person name="Kim J."/>
            <person name="Mondo S.J."/>
            <person name="Hofstad B.A."/>
            <person name="Robles A."/>
            <person name="Haridas S."/>
            <person name="Riley R."/>
            <person name="LaButti K."/>
            <person name="Pangilinan J."/>
            <person name="Andreopoulos W."/>
            <person name="Lipzen A."/>
            <person name="Yan J."/>
            <person name="Wang M."/>
            <person name="Ng V."/>
            <person name="Grigoriev I.V."/>
            <person name="Spatafora J.W."/>
            <person name="Magnuson J.K."/>
            <person name="Baker S.E."/>
            <person name="Pomraning K.R."/>
        </authorList>
    </citation>
    <scope>NUCLEOTIDE SEQUENCE [LARGE SCALE GENOMIC DNA]</scope>
    <source>
        <strain evidence="2">CBS 10300</strain>
    </source>
</reference>
<proteinExistence type="predicted"/>
<comment type="caution">
    <text evidence="1">The sequence shown here is derived from an EMBL/GenBank/DDBJ whole genome shotgun (WGS) entry which is preliminary data.</text>
</comment>
<dbReference type="EMBL" id="MU970045">
    <property type="protein sequence ID" value="KAK9324896.1"/>
    <property type="molecule type" value="Genomic_DNA"/>
</dbReference>
<evidence type="ECO:0000313" key="1">
    <source>
        <dbReference type="EMBL" id="KAK9324896.1"/>
    </source>
</evidence>
<sequence length="395" mass="43594">MARRRAASHVRILLSCVFDYLVLIVLIAVWAYISSLPPNFSRFSLTDITLQYPVAEPETISYPLACILCIVVPAAIIVVWSLAIDFFRYRSPLRTRLWELNCGILGLALSITMTVVITTSLKAIVGRPRPDSIARCQPADGSVDASPYGLSTIEICTQTDRDVLEEGWRSWPSGHSSTAFAGLFYLSLYFAGKLSLCDNKGEVWKTAVVMFPSLGAGAIATSRILDHRHHGTDVLFGSLFGAAIAWMSYRQYFPSLADTGRQGRAWNMRAWGESKVSPDANGDVDEPMSRRDDDDDESRVDLEIGEFRRRQTGHMQPYQQPSPYAGRGPPTGYSPGEYELGEYRGHEWGANLSTSNSGARVLGPSNSGAHLPLHDDDDVDNVNKGPASENPFERI</sequence>
<name>A0ACC3TVC4_9ASCO</name>
<evidence type="ECO:0000313" key="2">
    <source>
        <dbReference type="Proteomes" id="UP001489719"/>
    </source>
</evidence>
<keyword evidence="2" id="KW-1185">Reference proteome</keyword>
<accession>A0ACC3TVC4</accession>
<dbReference type="Proteomes" id="UP001489719">
    <property type="component" value="Unassembled WGS sequence"/>
</dbReference>
<gene>
    <name evidence="1" type="ORF">V1517DRAFT_316023</name>
</gene>